<dbReference type="SUPFAM" id="SSF47616">
    <property type="entry name" value="GST C-terminal domain-like"/>
    <property type="match status" value="1"/>
</dbReference>
<gene>
    <name evidence="3" type="ORF">FHR98_000687</name>
</gene>
<dbReference type="Gene3D" id="1.20.1050.10">
    <property type="match status" value="1"/>
</dbReference>
<dbReference type="SFLD" id="SFLDG01150">
    <property type="entry name" value="Main.1:_Beta-like"/>
    <property type="match status" value="1"/>
</dbReference>
<dbReference type="RefSeq" id="WP_183415245.1">
    <property type="nucleotide sequence ID" value="NZ_JACHXA010000002.1"/>
</dbReference>
<evidence type="ECO:0000313" key="4">
    <source>
        <dbReference type="Proteomes" id="UP000581135"/>
    </source>
</evidence>
<dbReference type="CDD" id="cd03057">
    <property type="entry name" value="GST_N_Beta"/>
    <property type="match status" value="1"/>
</dbReference>
<dbReference type="SFLD" id="SFLDS00019">
    <property type="entry name" value="Glutathione_Transferase_(cytos"/>
    <property type="match status" value="1"/>
</dbReference>
<keyword evidence="4" id="KW-1185">Reference proteome</keyword>
<dbReference type="InterPro" id="IPR036249">
    <property type="entry name" value="Thioredoxin-like_sf"/>
</dbReference>
<dbReference type="InterPro" id="IPR040079">
    <property type="entry name" value="Glutathione_S-Trfase"/>
</dbReference>
<dbReference type="PANTHER" id="PTHR44051">
    <property type="entry name" value="GLUTATHIONE S-TRANSFERASE-RELATED"/>
    <property type="match status" value="1"/>
</dbReference>
<dbReference type="Gene3D" id="3.40.30.10">
    <property type="entry name" value="Glutaredoxin"/>
    <property type="match status" value="1"/>
</dbReference>
<dbReference type="EMBL" id="JACHXA010000002">
    <property type="protein sequence ID" value="MBB3064415.1"/>
    <property type="molecule type" value="Genomic_DNA"/>
</dbReference>
<reference evidence="3 4" key="1">
    <citation type="submission" date="2020-08" db="EMBL/GenBank/DDBJ databases">
        <title>Genomic Encyclopedia of Type Strains, Phase III (KMG-III): the genomes of soil and plant-associated and newly described type strains.</title>
        <authorList>
            <person name="Whitman W."/>
        </authorList>
    </citation>
    <scope>NUCLEOTIDE SEQUENCE [LARGE SCALE GENOMIC DNA]</scope>
    <source>
        <strain evidence="3 4">CECT 8803</strain>
    </source>
</reference>
<dbReference type="SFLD" id="SFLDG00358">
    <property type="entry name" value="Main_(cytGST)"/>
    <property type="match status" value="1"/>
</dbReference>
<feature type="domain" description="GST N-terminal" evidence="1">
    <location>
        <begin position="1"/>
        <end position="80"/>
    </location>
</feature>
<dbReference type="Pfam" id="PF14497">
    <property type="entry name" value="GST_C_3"/>
    <property type="match status" value="1"/>
</dbReference>
<protein>
    <submittedName>
        <fullName evidence="3">Glutathione S-transferase/GST-like protein</fullName>
        <ecNumber evidence="3">2.5.1.18</ecNumber>
    </submittedName>
</protein>
<dbReference type="Pfam" id="PF13409">
    <property type="entry name" value="GST_N_2"/>
    <property type="match status" value="1"/>
</dbReference>
<dbReference type="PROSITE" id="PS50405">
    <property type="entry name" value="GST_CTER"/>
    <property type="match status" value="1"/>
</dbReference>
<dbReference type="EC" id="2.5.1.18" evidence="3"/>
<dbReference type="InterPro" id="IPR010987">
    <property type="entry name" value="Glutathione-S-Trfase_C-like"/>
</dbReference>
<dbReference type="Proteomes" id="UP000581135">
    <property type="component" value="Unassembled WGS sequence"/>
</dbReference>
<accession>A0A839STW4</accession>
<proteinExistence type="predicted"/>
<dbReference type="InterPro" id="IPR004045">
    <property type="entry name" value="Glutathione_S-Trfase_N"/>
</dbReference>
<evidence type="ECO:0000313" key="3">
    <source>
        <dbReference type="EMBL" id="MBB3064415.1"/>
    </source>
</evidence>
<evidence type="ECO:0000259" key="2">
    <source>
        <dbReference type="PROSITE" id="PS50405"/>
    </source>
</evidence>
<name>A0A839STW4_9PROT</name>
<dbReference type="PANTHER" id="PTHR44051:SF8">
    <property type="entry name" value="GLUTATHIONE S-TRANSFERASE GSTA"/>
    <property type="match status" value="1"/>
</dbReference>
<dbReference type="PROSITE" id="PS50404">
    <property type="entry name" value="GST_NTER"/>
    <property type="match status" value="1"/>
</dbReference>
<dbReference type="AlphaFoldDB" id="A0A839STW4"/>
<keyword evidence="3" id="KW-0808">Transferase</keyword>
<organism evidence="3 4">
    <name type="scientific">Limibacillus halophilus</name>
    <dbReference type="NCBI Taxonomy" id="1579333"/>
    <lineage>
        <taxon>Bacteria</taxon>
        <taxon>Pseudomonadati</taxon>
        <taxon>Pseudomonadota</taxon>
        <taxon>Alphaproteobacteria</taxon>
        <taxon>Rhodospirillales</taxon>
        <taxon>Rhodovibrionaceae</taxon>
        <taxon>Limibacillus</taxon>
    </lineage>
</organism>
<dbReference type="SUPFAM" id="SSF52833">
    <property type="entry name" value="Thioredoxin-like"/>
    <property type="match status" value="1"/>
</dbReference>
<feature type="domain" description="GST C-terminal" evidence="2">
    <location>
        <begin position="86"/>
        <end position="205"/>
    </location>
</feature>
<dbReference type="InterPro" id="IPR036282">
    <property type="entry name" value="Glutathione-S-Trfase_C_sf"/>
</dbReference>
<dbReference type="InterPro" id="IPR004046">
    <property type="entry name" value="GST_C"/>
</dbReference>
<comment type="caution">
    <text evidence="3">The sequence shown here is derived from an EMBL/GenBank/DDBJ whole genome shotgun (WGS) entry which is preliminary data.</text>
</comment>
<evidence type="ECO:0000259" key="1">
    <source>
        <dbReference type="PROSITE" id="PS50404"/>
    </source>
</evidence>
<sequence length="205" mass="22579">MKLYYAPGMGSFVVEAVLAELDLVCEREIVEVAKHEQSAPSYLAVNPRGQIPALVLDDGTVVTESAAIALYLAETYGKGLLLPPAGSPERASLLRWLFFASANLYEADLHYFYPHRYTRDKDGVEGVKAAAAEAFHRACDILETALGDGPFLLGQSFSIGDPYIAMLTEWHWDKPQLFATRPKLARLHAAVASRPRLAALWAQNF</sequence>
<dbReference type="GO" id="GO:0004364">
    <property type="term" value="F:glutathione transferase activity"/>
    <property type="evidence" value="ECO:0007669"/>
    <property type="project" value="UniProtKB-EC"/>
</dbReference>